<accession>A0A4R0RPE8</accession>
<evidence type="ECO:0000313" key="2">
    <source>
        <dbReference type="EMBL" id="TCD64264.1"/>
    </source>
</evidence>
<dbReference type="EMBL" id="RWJN01000246">
    <property type="protein sequence ID" value="TCD64264.1"/>
    <property type="molecule type" value="Genomic_DNA"/>
</dbReference>
<sequence length="163" mass="17203">MHLTTFSTGILVAGFVVAIAVPVHNIDARGYEHRNAIMTRDPDLTVREVLRTFYARDLAAPALNSRTNEVNPASVKGLNPRSPPAEGPGLRRIPASSDLRAEGQRQDAQAQEAAAPAEQAGPSPPSPPPPPVNYDTKPRPGPGPPSPPPPAVNYANKPVGYGQ</sequence>
<feature type="compositionally biased region" description="Low complexity" evidence="1">
    <location>
        <begin position="106"/>
        <end position="121"/>
    </location>
</feature>
<protein>
    <submittedName>
        <fullName evidence="2">Uncharacterized protein</fullName>
    </submittedName>
</protein>
<organism evidence="2 3">
    <name type="scientific">Steccherinum ochraceum</name>
    <dbReference type="NCBI Taxonomy" id="92696"/>
    <lineage>
        <taxon>Eukaryota</taxon>
        <taxon>Fungi</taxon>
        <taxon>Dikarya</taxon>
        <taxon>Basidiomycota</taxon>
        <taxon>Agaricomycotina</taxon>
        <taxon>Agaricomycetes</taxon>
        <taxon>Polyporales</taxon>
        <taxon>Steccherinaceae</taxon>
        <taxon>Steccherinum</taxon>
    </lineage>
</organism>
<dbReference type="AlphaFoldDB" id="A0A4R0RPE8"/>
<feature type="compositionally biased region" description="Pro residues" evidence="1">
    <location>
        <begin position="139"/>
        <end position="151"/>
    </location>
</feature>
<feature type="compositionally biased region" description="Pro residues" evidence="1">
    <location>
        <begin position="122"/>
        <end position="132"/>
    </location>
</feature>
<evidence type="ECO:0000313" key="3">
    <source>
        <dbReference type="Proteomes" id="UP000292702"/>
    </source>
</evidence>
<feature type="region of interest" description="Disordered" evidence="1">
    <location>
        <begin position="62"/>
        <end position="163"/>
    </location>
</feature>
<reference evidence="2 3" key="1">
    <citation type="submission" date="2018-11" db="EMBL/GenBank/DDBJ databases">
        <title>Genome assembly of Steccherinum ochraceum LE-BIN_3174, the white-rot fungus of the Steccherinaceae family (The Residual Polyporoid clade, Polyporales, Basidiomycota).</title>
        <authorList>
            <person name="Fedorova T.V."/>
            <person name="Glazunova O.A."/>
            <person name="Landesman E.O."/>
            <person name="Moiseenko K.V."/>
            <person name="Psurtseva N.V."/>
            <person name="Savinova O.S."/>
            <person name="Shakhova N.V."/>
            <person name="Tyazhelova T.V."/>
            <person name="Vasina D.V."/>
        </authorList>
    </citation>
    <scope>NUCLEOTIDE SEQUENCE [LARGE SCALE GENOMIC DNA]</scope>
    <source>
        <strain evidence="2 3">LE-BIN_3174</strain>
    </source>
</reference>
<keyword evidence="3" id="KW-1185">Reference proteome</keyword>
<proteinExistence type="predicted"/>
<gene>
    <name evidence="2" type="ORF">EIP91_004303</name>
</gene>
<evidence type="ECO:0000256" key="1">
    <source>
        <dbReference type="SAM" id="MobiDB-lite"/>
    </source>
</evidence>
<dbReference type="Proteomes" id="UP000292702">
    <property type="component" value="Unassembled WGS sequence"/>
</dbReference>
<name>A0A4R0RPE8_9APHY</name>
<comment type="caution">
    <text evidence="2">The sequence shown here is derived from an EMBL/GenBank/DDBJ whole genome shotgun (WGS) entry which is preliminary data.</text>
</comment>